<feature type="compositionally biased region" description="Basic and acidic residues" evidence="2">
    <location>
        <begin position="566"/>
        <end position="580"/>
    </location>
</feature>
<dbReference type="PROSITE" id="PS50086">
    <property type="entry name" value="TBC_RABGAP"/>
    <property type="match status" value="1"/>
</dbReference>
<evidence type="ECO:0000313" key="5">
    <source>
        <dbReference type="Proteomes" id="UP001165065"/>
    </source>
</evidence>
<feature type="region of interest" description="Disordered" evidence="2">
    <location>
        <begin position="552"/>
        <end position="592"/>
    </location>
</feature>
<dbReference type="GO" id="GO:0005096">
    <property type="term" value="F:GTPase activator activity"/>
    <property type="evidence" value="ECO:0007669"/>
    <property type="project" value="TreeGrafter"/>
</dbReference>
<keyword evidence="1" id="KW-0175">Coiled coil</keyword>
<gene>
    <name evidence="4" type="ORF">TrCOL_g10715</name>
</gene>
<name>A0A9W7LEP9_9STRA</name>
<sequence length="592" mass="65876">MSRSVSSIIPLRNTQTALDTTQMSRQERENTPIDLNLLALSVTKGGLSTMTGNEGNLRPITWLLLSGILPPTPSSWSASVSKMNSDYWGWVDELLESEEWWDEETWVEDGCFDSNRGDFGDDVSKSSSTAPASTSPSSSPPSPPSPLPPPPPSKTPLPPSSMLRAPTTPSQCLATEIHKDVLRTHPTISFFITPPSSRWRLSSLMRVLFVWAKLNGGVKYVQGMNEIAGVVAFVLGREDNWIQEVTSGSPLPPPPPSRLSSSHHVSPITESLTYYLTSHLLNLHLDLFTPSLDNAFTGLSSSIEKVTDGLERHDPIVYRHLEALNIEGAFYLMRWVTTLLSREFNMPDTVRIWDVFFTNNQITPYVCVAMVCLVRDEILTKDFGGCLELLQNYPMSVDVEQVVAGAKGLWVLERRVTECRDKTGWGVRECLAAVGEVKGVVMGYGWRGGIPDGDLGETIKLVGGQIKLGAREVAKDMGSVARSVGRGLLSWGKNVAKNMEESMDKASEIRKEKDRERNARMVMERMREERRRAEFERERREGFLEQQKEFMETELKNNVEGTDGGKGGRQEGGAKEKLDTETNDTIGHNPFK</sequence>
<dbReference type="InterPro" id="IPR000195">
    <property type="entry name" value="Rab-GAP-TBC_dom"/>
</dbReference>
<dbReference type="PANTHER" id="PTHR22957">
    <property type="entry name" value="TBC1 DOMAIN FAMILY MEMBER GTPASE-ACTIVATING PROTEIN"/>
    <property type="match status" value="1"/>
</dbReference>
<dbReference type="Gene3D" id="1.10.472.80">
    <property type="entry name" value="Ypt/Rab-GAP domain of gyp1p, domain 3"/>
    <property type="match status" value="1"/>
</dbReference>
<feature type="region of interest" description="Disordered" evidence="2">
    <location>
        <begin position="117"/>
        <end position="167"/>
    </location>
</feature>
<accession>A0A9W7LEP9</accession>
<reference evidence="5" key="1">
    <citation type="journal article" date="2023" name="Commun. Biol.">
        <title>Genome analysis of Parmales, the sister group of diatoms, reveals the evolutionary specialization of diatoms from phago-mixotrophs to photoautotrophs.</title>
        <authorList>
            <person name="Ban H."/>
            <person name="Sato S."/>
            <person name="Yoshikawa S."/>
            <person name="Yamada K."/>
            <person name="Nakamura Y."/>
            <person name="Ichinomiya M."/>
            <person name="Sato N."/>
            <person name="Blanc-Mathieu R."/>
            <person name="Endo H."/>
            <person name="Kuwata A."/>
            <person name="Ogata H."/>
        </authorList>
    </citation>
    <scope>NUCLEOTIDE SEQUENCE [LARGE SCALE GENOMIC DNA]</scope>
</reference>
<dbReference type="GO" id="GO:0006886">
    <property type="term" value="P:intracellular protein transport"/>
    <property type="evidence" value="ECO:0007669"/>
    <property type="project" value="TreeGrafter"/>
</dbReference>
<organism evidence="4 5">
    <name type="scientific">Triparma columacea</name>
    <dbReference type="NCBI Taxonomy" id="722753"/>
    <lineage>
        <taxon>Eukaryota</taxon>
        <taxon>Sar</taxon>
        <taxon>Stramenopiles</taxon>
        <taxon>Ochrophyta</taxon>
        <taxon>Bolidophyceae</taxon>
        <taxon>Parmales</taxon>
        <taxon>Triparmaceae</taxon>
        <taxon>Triparma</taxon>
    </lineage>
</organism>
<comment type="caution">
    <text evidence="4">The sequence shown here is derived from an EMBL/GenBank/DDBJ whole genome shotgun (WGS) entry which is preliminary data.</text>
</comment>
<feature type="domain" description="Rab-GAP TBC" evidence="3">
    <location>
        <begin position="52"/>
        <end position="360"/>
    </location>
</feature>
<evidence type="ECO:0000313" key="4">
    <source>
        <dbReference type="EMBL" id="GMI47096.1"/>
    </source>
</evidence>
<evidence type="ECO:0000256" key="2">
    <source>
        <dbReference type="SAM" id="MobiDB-lite"/>
    </source>
</evidence>
<dbReference type="SUPFAM" id="SSF47923">
    <property type="entry name" value="Ypt/Rab-GAP domain of gyp1p"/>
    <property type="match status" value="2"/>
</dbReference>
<evidence type="ECO:0000256" key="1">
    <source>
        <dbReference type="SAM" id="Coils"/>
    </source>
</evidence>
<feature type="compositionally biased region" description="Pro residues" evidence="2">
    <location>
        <begin position="138"/>
        <end position="159"/>
    </location>
</feature>
<dbReference type="Gene3D" id="1.10.8.270">
    <property type="entry name" value="putative rabgap domain of human tbc1 domain family member 14 like domains"/>
    <property type="match status" value="1"/>
</dbReference>
<dbReference type="PANTHER" id="PTHR22957:SF27">
    <property type="entry name" value="TBC1 DOMAIN FAMILY MEMBER 13"/>
    <property type="match status" value="1"/>
</dbReference>
<dbReference type="Proteomes" id="UP001165065">
    <property type="component" value="Unassembled WGS sequence"/>
</dbReference>
<dbReference type="AlphaFoldDB" id="A0A9W7LEP9"/>
<feature type="coiled-coil region" evidence="1">
    <location>
        <begin position="496"/>
        <end position="538"/>
    </location>
</feature>
<dbReference type="Pfam" id="PF00566">
    <property type="entry name" value="RabGAP-TBC"/>
    <property type="match status" value="1"/>
</dbReference>
<proteinExistence type="predicted"/>
<dbReference type="OrthoDB" id="10263206at2759"/>
<protein>
    <recommendedName>
        <fullName evidence="3">Rab-GAP TBC domain-containing protein</fullName>
    </recommendedName>
</protein>
<evidence type="ECO:0000259" key="3">
    <source>
        <dbReference type="PROSITE" id="PS50086"/>
    </source>
</evidence>
<dbReference type="InterPro" id="IPR035969">
    <property type="entry name" value="Rab-GAP_TBC_sf"/>
</dbReference>
<feature type="compositionally biased region" description="Low complexity" evidence="2">
    <location>
        <begin position="125"/>
        <end position="137"/>
    </location>
</feature>
<dbReference type="SMART" id="SM00164">
    <property type="entry name" value="TBC"/>
    <property type="match status" value="1"/>
</dbReference>
<dbReference type="EMBL" id="BRYA01000330">
    <property type="protein sequence ID" value="GMI47096.1"/>
    <property type="molecule type" value="Genomic_DNA"/>
</dbReference>
<keyword evidence="5" id="KW-1185">Reference proteome</keyword>